<evidence type="ECO:0000313" key="2">
    <source>
        <dbReference type="EMBL" id="KKY00045.1"/>
    </source>
</evidence>
<sequence length="71" mass="8004">MRHARRRAAEGQGSCMQLTKRQATERFNPELKLPRLMSAKNSLGGMRYDLREMGAVPGFSSITNSQRHVEG</sequence>
<accession>A0A0M3DBL3</accession>
<evidence type="ECO:0000313" key="3">
    <source>
        <dbReference type="Proteomes" id="UP000034407"/>
    </source>
</evidence>
<dbReference type="AlphaFoldDB" id="A0A0M3DBL3"/>
<keyword evidence="3" id="KW-1185">Reference proteome</keyword>
<protein>
    <submittedName>
        <fullName evidence="2">Uncharacterized protein</fullName>
    </submittedName>
</protein>
<organism evidence="2 3">
    <name type="scientific">Paraclostridium benzoelyticum</name>
    <dbReference type="NCBI Taxonomy" id="1629550"/>
    <lineage>
        <taxon>Bacteria</taxon>
        <taxon>Bacillati</taxon>
        <taxon>Bacillota</taxon>
        <taxon>Clostridia</taxon>
        <taxon>Peptostreptococcales</taxon>
        <taxon>Peptostreptococcaceae</taxon>
        <taxon>Paraclostridium</taxon>
    </lineage>
</organism>
<proteinExistence type="predicted"/>
<gene>
    <name evidence="2" type="ORF">VN21_16360</name>
</gene>
<dbReference type="Proteomes" id="UP000034407">
    <property type="component" value="Unassembled WGS sequence"/>
</dbReference>
<dbReference type="PATRIC" id="fig|1629550.3.peg.2776"/>
<feature type="region of interest" description="Disordered" evidence="1">
    <location>
        <begin position="1"/>
        <end position="22"/>
    </location>
</feature>
<reference evidence="2 3" key="1">
    <citation type="submission" date="2015-04" db="EMBL/GenBank/DDBJ databases">
        <title>Microcin producing Clostridium sp. JC272T.</title>
        <authorList>
            <person name="Jyothsna T."/>
            <person name="Sasikala C."/>
            <person name="Ramana C."/>
        </authorList>
    </citation>
    <scope>NUCLEOTIDE SEQUENCE [LARGE SCALE GENOMIC DNA]</scope>
    <source>
        <strain evidence="2 3">JC272</strain>
    </source>
</reference>
<evidence type="ECO:0000256" key="1">
    <source>
        <dbReference type="SAM" id="MobiDB-lite"/>
    </source>
</evidence>
<comment type="caution">
    <text evidence="2">The sequence shown here is derived from an EMBL/GenBank/DDBJ whole genome shotgun (WGS) entry which is preliminary data.</text>
</comment>
<feature type="non-terminal residue" evidence="2">
    <location>
        <position position="71"/>
    </location>
</feature>
<dbReference type="EMBL" id="LBBT01000341">
    <property type="protein sequence ID" value="KKY00045.1"/>
    <property type="molecule type" value="Genomic_DNA"/>
</dbReference>
<name>A0A0M3DBL3_9FIRM</name>